<name>A0A9P3PL38_LYOSH</name>
<keyword evidence="2" id="KW-1185">Reference proteome</keyword>
<organism evidence="1 2">
    <name type="scientific">Lyophyllum shimeji</name>
    <name type="common">Hon-shimeji</name>
    <name type="synonym">Tricholoma shimeji</name>
    <dbReference type="NCBI Taxonomy" id="47721"/>
    <lineage>
        <taxon>Eukaryota</taxon>
        <taxon>Fungi</taxon>
        <taxon>Dikarya</taxon>
        <taxon>Basidiomycota</taxon>
        <taxon>Agaricomycotina</taxon>
        <taxon>Agaricomycetes</taxon>
        <taxon>Agaricomycetidae</taxon>
        <taxon>Agaricales</taxon>
        <taxon>Tricholomatineae</taxon>
        <taxon>Lyophyllaceae</taxon>
        <taxon>Lyophyllum</taxon>
    </lineage>
</organism>
<sequence>MTPRLSDMARCSCAPIINPLKKTLFGDSAQRIYARNIASFTPQSNLGGRILVRATEDWSLWLEWITLSTTPFPATP</sequence>
<reference evidence="1" key="1">
    <citation type="submission" date="2022-07" db="EMBL/GenBank/DDBJ databases">
        <title>The genome of Lyophyllum shimeji provides insight into the initial evolution of ectomycorrhizal fungal genome.</title>
        <authorList>
            <person name="Kobayashi Y."/>
            <person name="Shibata T."/>
            <person name="Hirakawa H."/>
            <person name="Shigenobu S."/>
            <person name="Nishiyama T."/>
            <person name="Yamada A."/>
            <person name="Hasebe M."/>
            <person name="Kawaguchi M."/>
        </authorList>
    </citation>
    <scope>NUCLEOTIDE SEQUENCE</scope>
    <source>
        <strain evidence="1">AT787</strain>
    </source>
</reference>
<evidence type="ECO:0000313" key="2">
    <source>
        <dbReference type="Proteomes" id="UP001063166"/>
    </source>
</evidence>
<dbReference type="Proteomes" id="UP001063166">
    <property type="component" value="Unassembled WGS sequence"/>
</dbReference>
<protein>
    <submittedName>
        <fullName evidence="1">Uncharacterized protein</fullName>
    </submittedName>
</protein>
<gene>
    <name evidence="1" type="ORF">LshimejAT787_0403720</name>
</gene>
<proteinExistence type="predicted"/>
<dbReference type="EMBL" id="BRPK01000004">
    <property type="protein sequence ID" value="GLB37321.1"/>
    <property type="molecule type" value="Genomic_DNA"/>
</dbReference>
<evidence type="ECO:0000313" key="1">
    <source>
        <dbReference type="EMBL" id="GLB37321.1"/>
    </source>
</evidence>
<comment type="caution">
    <text evidence="1">The sequence shown here is derived from an EMBL/GenBank/DDBJ whole genome shotgun (WGS) entry which is preliminary data.</text>
</comment>
<accession>A0A9P3PL38</accession>
<dbReference type="AlphaFoldDB" id="A0A9P3PL38"/>